<dbReference type="PANTHER" id="PTHR11071:SF561">
    <property type="entry name" value="PEPTIDYL-PROLYL CIS-TRANS ISOMERASE D-RELATED"/>
    <property type="match status" value="1"/>
</dbReference>
<dbReference type="Proteomes" id="UP000663874">
    <property type="component" value="Unassembled WGS sequence"/>
</dbReference>
<dbReference type="EMBL" id="CAJNOU010003877">
    <property type="protein sequence ID" value="CAF1415098.1"/>
    <property type="molecule type" value="Genomic_DNA"/>
</dbReference>
<dbReference type="Gene3D" id="2.40.100.10">
    <property type="entry name" value="Cyclophilin-like"/>
    <property type="match status" value="1"/>
</dbReference>
<comment type="function">
    <text evidence="3">PPIases accelerate the folding of proteins. It catalyzes the cis-trans isomerization of proline imidic peptide bonds in oligopeptides.</text>
</comment>
<dbReference type="InterPro" id="IPR029000">
    <property type="entry name" value="Cyclophilin-like_dom_sf"/>
</dbReference>
<dbReference type="GO" id="GO:0003755">
    <property type="term" value="F:peptidyl-prolyl cis-trans isomerase activity"/>
    <property type="evidence" value="ECO:0007669"/>
    <property type="project" value="UniProtKB-UniRule"/>
</dbReference>
<dbReference type="InterPro" id="IPR020892">
    <property type="entry name" value="Cyclophilin-type_PPIase_CS"/>
</dbReference>
<comment type="similarity">
    <text evidence="3">Belongs to the cyclophilin-type PPIase family.</text>
</comment>
<dbReference type="PRINTS" id="PR00153">
    <property type="entry name" value="CSAPPISMRASE"/>
</dbReference>
<dbReference type="InterPro" id="IPR002130">
    <property type="entry name" value="Cyclophilin-type_PPIase_dom"/>
</dbReference>
<accession>A0A815IKM0</accession>
<dbReference type="GO" id="GO:0006457">
    <property type="term" value="P:protein folding"/>
    <property type="evidence" value="ECO:0007669"/>
    <property type="project" value="InterPro"/>
</dbReference>
<dbReference type="GO" id="GO:0016018">
    <property type="term" value="F:cyclosporin A binding"/>
    <property type="evidence" value="ECO:0007669"/>
    <property type="project" value="TreeGrafter"/>
</dbReference>
<keyword evidence="2 3" id="KW-0413">Isomerase</keyword>
<dbReference type="Pfam" id="PF00160">
    <property type="entry name" value="Pro_isomerase"/>
    <property type="match status" value="1"/>
</dbReference>
<name>A0A815IKM0_9BILA</name>
<dbReference type="EMBL" id="CAJNOH010004356">
    <property type="protein sequence ID" value="CAF1367199.1"/>
    <property type="molecule type" value="Genomic_DNA"/>
</dbReference>
<dbReference type="EMBL" id="CAJNOL010005771">
    <property type="protein sequence ID" value="CAF1609566.1"/>
    <property type="molecule type" value="Genomic_DNA"/>
</dbReference>
<reference evidence="5" key="1">
    <citation type="submission" date="2021-02" db="EMBL/GenBank/DDBJ databases">
        <authorList>
            <person name="Nowell W R."/>
        </authorList>
    </citation>
    <scope>NUCLEOTIDE SEQUENCE</scope>
</reference>
<dbReference type="AlphaFoldDB" id="A0A815IKM0"/>
<evidence type="ECO:0000313" key="5">
    <source>
        <dbReference type="EMBL" id="CAF1367199.1"/>
    </source>
</evidence>
<organism evidence="5 9">
    <name type="scientific">Rotaria sordida</name>
    <dbReference type="NCBI Taxonomy" id="392033"/>
    <lineage>
        <taxon>Eukaryota</taxon>
        <taxon>Metazoa</taxon>
        <taxon>Spiralia</taxon>
        <taxon>Gnathifera</taxon>
        <taxon>Rotifera</taxon>
        <taxon>Eurotatoria</taxon>
        <taxon>Bdelloidea</taxon>
        <taxon>Philodinida</taxon>
        <taxon>Philodinidae</taxon>
        <taxon>Rotaria</taxon>
    </lineage>
</organism>
<dbReference type="SUPFAM" id="SSF50891">
    <property type="entry name" value="Cyclophilin-like"/>
    <property type="match status" value="1"/>
</dbReference>
<evidence type="ECO:0000256" key="3">
    <source>
        <dbReference type="RuleBase" id="RU363019"/>
    </source>
</evidence>
<dbReference type="Proteomes" id="UP000663854">
    <property type="component" value="Unassembled WGS sequence"/>
</dbReference>
<gene>
    <name evidence="8" type="ORF">FNK824_LOCUS25682</name>
    <name evidence="7" type="ORF">JXQ802_LOCUS49249</name>
    <name evidence="5" type="ORF">PYM288_LOCUS33175</name>
    <name evidence="6" type="ORF">SEV965_LOCUS32039</name>
</gene>
<dbReference type="Proteomes" id="UP000663870">
    <property type="component" value="Unassembled WGS sequence"/>
</dbReference>
<evidence type="ECO:0000313" key="8">
    <source>
        <dbReference type="EMBL" id="CAF3996273.1"/>
    </source>
</evidence>
<evidence type="ECO:0000256" key="2">
    <source>
        <dbReference type="ARBA" id="ARBA00023235"/>
    </source>
</evidence>
<evidence type="ECO:0000259" key="4">
    <source>
        <dbReference type="PROSITE" id="PS50072"/>
    </source>
</evidence>
<dbReference type="PROSITE" id="PS50072">
    <property type="entry name" value="CSA_PPIASE_2"/>
    <property type="match status" value="1"/>
</dbReference>
<evidence type="ECO:0000313" key="6">
    <source>
        <dbReference type="EMBL" id="CAF1415098.1"/>
    </source>
</evidence>
<dbReference type="GO" id="GO:0005737">
    <property type="term" value="C:cytoplasm"/>
    <property type="evidence" value="ECO:0007669"/>
    <property type="project" value="TreeGrafter"/>
</dbReference>
<evidence type="ECO:0000313" key="7">
    <source>
        <dbReference type="EMBL" id="CAF1609566.1"/>
    </source>
</evidence>
<keyword evidence="1 3" id="KW-0697">Rotamase</keyword>
<evidence type="ECO:0000313" key="9">
    <source>
        <dbReference type="Proteomes" id="UP000663854"/>
    </source>
</evidence>
<evidence type="ECO:0000256" key="1">
    <source>
        <dbReference type="ARBA" id="ARBA00023110"/>
    </source>
</evidence>
<proteinExistence type="inferred from homology"/>
<comment type="caution">
    <text evidence="5">The sequence shown here is derived from an EMBL/GenBank/DDBJ whole genome shotgun (WGS) entry which is preliminary data.</text>
</comment>
<dbReference type="PANTHER" id="PTHR11071">
    <property type="entry name" value="PEPTIDYL-PROLYL CIS-TRANS ISOMERASE"/>
    <property type="match status" value="1"/>
</dbReference>
<dbReference type="EC" id="5.2.1.8" evidence="3"/>
<sequence length="208" mass="23770">MMPIQLHLCMNLNLNVTHNVQPFQVMVSDYVDQAGNVYFDVAVNNYIIGRIQFKLYDDDVRLTAANFRALCTGERGFGYVGSTFHRIVPQFMVQGGMINNDSCTGDKSIYGEYFNDENFIHKHSKPGILSMANVKRPHTNGSQFFITTNPAPHLNDNYVQSNNKNIQFGCRLSLICDLSISYVQHGKFLDFAYNDRRFNIKIDPSHLK</sequence>
<keyword evidence="10" id="KW-1185">Reference proteome</keyword>
<dbReference type="PROSITE" id="PS00170">
    <property type="entry name" value="CSA_PPIASE_1"/>
    <property type="match status" value="1"/>
</dbReference>
<evidence type="ECO:0000313" key="10">
    <source>
        <dbReference type="Proteomes" id="UP000663870"/>
    </source>
</evidence>
<protein>
    <recommendedName>
        <fullName evidence="3">Peptidyl-prolyl cis-trans isomerase</fullName>
        <shortName evidence="3">PPIase</shortName>
        <ecNumber evidence="3">5.2.1.8</ecNumber>
    </recommendedName>
</protein>
<dbReference type="EMBL" id="CAJOBE010006104">
    <property type="protein sequence ID" value="CAF3996273.1"/>
    <property type="molecule type" value="Genomic_DNA"/>
</dbReference>
<comment type="catalytic activity">
    <reaction evidence="3">
        <text>[protein]-peptidylproline (omega=180) = [protein]-peptidylproline (omega=0)</text>
        <dbReference type="Rhea" id="RHEA:16237"/>
        <dbReference type="Rhea" id="RHEA-COMP:10747"/>
        <dbReference type="Rhea" id="RHEA-COMP:10748"/>
        <dbReference type="ChEBI" id="CHEBI:83833"/>
        <dbReference type="ChEBI" id="CHEBI:83834"/>
        <dbReference type="EC" id="5.2.1.8"/>
    </reaction>
</comment>
<dbReference type="Proteomes" id="UP000663889">
    <property type="component" value="Unassembled WGS sequence"/>
</dbReference>
<feature type="domain" description="PPIase cyclophilin-type" evidence="4">
    <location>
        <begin position="38"/>
        <end position="169"/>
    </location>
</feature>